<dbReference type="SUPFAM" id="SSF48452">
    <property type="entry name" value="TPR-like"/>
    <property type="match status" value="1"/>
</dbReference>
<dbReference type="InterPro" id="IPR018834">
    <property type="entry name" value="DNA/RNA-bd_Est1-type"/>
</dbReference>
<dbReference type="PANTHER" id="PTHR15696:SF36">
    <property type="entry name" value="NONSENSE-MEDIATED MRNA DECAY FACTOR"/>
    <property type="match status" value="1"/>
</dbReference>
<keyword evidence="1" id="KW-0539">Nucleus</keyword>
<dbReference type="InterPro" id="IPR045153">
    <property type="entry name" value="Est1/Ebs1-like"/>
</dbReference>
<dbReference type="Pfam" id="PF10374">
    <property type="entry name" value="EST1"/>
    <property type="match status" value="1"/>
</dbReference>
<comment type="caution">
    <text evidence="5">The sequence shown here is derived from an EMBL/GenBank/DDBJ whole genome shotgun (WGS) entry which is preliminary data.</text>
</comment>
<feature type="region of interest" description="Disordered" evidence="2">
    <location>
        <begin position="848"/>
        <end position="868"/>
    </location>
</feature>
<dbReference type="EMBL" id="JAFJYH010000186">
    <property type="protein sequence ID" value="KAG4416431.1"/>
    <property type="molecule type" value="Genomic_DNA"/>
</dbReference>
<feature type="domain" description="DNA/RNA-binding" evidence="3">
    <location>
        <begin position="188"/>
        <end position="478"/>
    </location>
</feature>
<evidence type="ECO:0000259" key="3">
    <source>
        <dbReference type="Pfam" id="PF10373"/>
    </source>
</evidence>
<reference evidence="5" key="1">
    <citation type="submission" date="2021-02" db="EMBL/GenBank/DDBJ databases">
        <title>Genome sequence Cadophora malorum strain M34.</title>
        <authorList>
            <person name="Stefanovic E."/>
            <person name="Vu D."/>
            <person name="Scully C."/>
            <person name="Dijksterhuis J."/>
            <person name="Roader J."/>
            <person name="Houbraken J."/>
        </authorList>
    </citation>
    <scope>NUCLEOTIDE SEQUENCE</scope>
    <source>
        <strain evidence="5">M34</strain>
    </source>
</reference>
<keyword evidence="6" id="KW-1185">Reference proteome</keyword>
<dbReference type="GO" id="GO:0005634">
    <property type="term" value="C:nucleus"/>
    <property type="evidence" value="ECO:0007669"/>
    <property type="project" value="UniProtKB-SubCell"/>
</dbReference>
<dbReference type="GO" id="GO:0000184">
    <property type="term" value="P:nuclear-transcribed mRNA catabolic process, nonsense-mediated decay"/>
    <property type="evidence" value="ECO:0007669"/>
    <property type="project" value="UniProtKB-KW"/>
</dbReference>
<sequence>MASSVAAQNWQHAQHFEAQLKALLKRDPPPTYDETEHAISQLRIASEAVIFADFQFATTVRVEGRLWDAHTLINGRYRKLMEKIKKQQKNHVERRSLAKHYADFIKTSQFFYKGYIQRLASHFEGLQDLRRIANSLSLSTLSVDRRVPVSPEVELLIKRSCHSTLMRLGDLSRYRNSFRTKDRSWAPALGYYALANDFLPENGYAHQQMAVIALAEENHLDALYHLHRALSTKEPHQLASGNLEHEFKKIISAFEKKIAQPKTDKVSTMCGWFVLLHAKYYEGVDFTATREELEREILSRLALLFKEQTFGETLEKLVIVNIAAQYIAGNKAKNDSTEKNLTSYKFYLGFNVRMMFLLLQTLVPELENDSEGEEIPNGTNGSADRAEAPKEIITAIARRVLPALRQYSTWLASSASFLMAVSAPQTSDITMTTRIIELWNLYATVLTKLSIMFPVAELPDVKYLLEEDESTVGFEPFLDSNLPTGCNLFKSVSGEMKPRITDQGLAREHPNVEMQSRIRDILIVGLSLAMNNDLPIDMNRAESGITFAFRTPGAQLSSPVHYPSSSAFPTPSHTSSTFSPRELRSAKTQIERDEHVRNTDAHHSMESDMSRMVDDLLDPSSQNNETSYGMHSRTANEVFAPIASNGYDSQYRSTPKMLPSLPGYYNSAFAPQPHELKPTSPIRPGTGGQLSPLSLNSEDERREAAAALDKMTGLSAPGSSPWGRQPSQAKSSSYKSFAKQLEEGVDDPDVIPPKFNSWGRQLSRPVSGSLPRPVSQILQDSLAQQFMPMSSNFSDSSSLYANSTPMPARNGGAGSWDAAFSAMNGGNSTVYAGASDFDRETMLQSSIWNGSQKFPGPYVRTPPGGQGG</sequence>
<keyword evidence="1" id="KW-0866">Nonsense-mediated mRNA decay</keyword>
<dbReference type="PANTHER" id="PTHR15696">
    <property type="entry name" value="SMG-7 SUPPRESSOR WITH MORPHOLOGICAL EFFECT ON GENITALIA PROTEIN 7"/>
    <property type="match status" value="1"/>
</dbReference>
<comment type="subcellular location">
    <subcellularLocation>
        <location evidence="1">Nucleus</location>
    </subcellularLocation>
</comment>
<evidence type="ECO:0000256" key="2">
    <source>
        <dbReference type="SAM" id="MobiDB-lite"/>
    </source>
</evidence>
<dbReference type="Proteomes" id="UP000664132">
    <property type="component" value="Unassembled WGS sequence"/>
</dbReference>
<name>A0A8H7TBH0_9HELO</name>
<dbReference type="AlphaFoldDB" id="A0A8H7TBH0"/>
<feature type="region of interest" description="Disordered" evidence="2">
    <location>
        <begin position="669"/>
        <end position="736"/>
    </location>
</feature>
<dbReference type="OrthoDB" id="69928at2759"/>
<accession>A0A8H7TBH0</accession>
<feature type="compositionally biased region" description="Basic and acidic residues" evidence="2">
    <location>
        <begin position="581"/>
        <end position="608"/>
    </location>
</feature>
<feature type="region of interest" description="Disordered" evidence="2">
    <location>
        <begin position="560"/>
        <end position="608"/>
    </location>
</feature>
<protein>
    <recommendedName>
        <fullName evidence="1">Nonsense-mediated mRNA decay factor</fullName>
    </recommendedName>
</protein>
<gene>
    <name evidence="5" type="ORF">IFR04_010409</name>
</gene>
<feature type="compositionally biased region" description="Low complexity" evidence="2">
    <location>
        <begin position="563"/>
        <end position="580"/>
    </location>
</feature>
<comment type="function">
    <text evidence="1">Plays a role in nonsense-mediated mRNA decay.</text>
</comment>
<feature type="compositionally biased region" description="Polar residues" evidence="2">
    <location>
        <begin position="725"/>
        <end position="735"/>
    </location>
</feature>
<evidence type="ECO:0000313" key="5">
    <source>
        <dbReference type="EMBL" id="KAG4416431.1"/>
    </source>
</evidence>
<evidence type="ECO:0000313" key="6">
    <source>
        <dbReference type="Proteomes" id="UP000664132"/>
    </source>
</evidence>
<dbReference type="Gene3D" id="1.25.40.10">
    <property type="entry name" value="Tetratricopeptide repeat domain"/>
    <property type="match status" value="1"/>
</dbReference>
<dbReference type="InterPro" id="IPR019458">
    <property type="entry name" value="Est1-like_N"/>
</dbReference>
<dbReference type="InterPro" id="IPR011990">
    <property type="entry name" value="TPR-like_helical_dom_sf"/>
</dbReference>
<proteinExistence type="predicted"/>
<feature type="domain" description="Telomerase activating protein Est1-like N-terminal" evidence="4">
    <location>
        <begin position="62"/>
        <end position="178"/>
    </location>
</feature>
<organism evidence="5 6">
    <name type="scientific">Cadophora malorum</name>
    <dbReference type="NCBI Taxonomy" id="108018"/>
    <lineage>
        <taxon>Eukaryota</taxon>
        <taxon>Fungi</taxon>
        <taxon>Dikarya</taxon>
        <taxon>Ascomycota</taxon>
        <taxon>Pezizomycotina</taxon>
        <taxon>Leotiomycetes</taxon>
        <taxon>Helotiales</taxon>
        <taxon>Ploettnerulaceae</taxon>
        <taxon>Cadophora</taxon>
    </lineage>
</organism>
<evidence type="ECO:0000259" key="4">
    <source>
        <dbReference type="Pfam" id="PF10374"/>
    </source>
</evidence>
<dbReference type="Pfam" id="PF10373">
    <property type="entry name" value="EST1_DNA_bind"/>
    <property type="match status" value="1"/>
</dbReference>
<evidence type="ECO:0000256" key="1">
    <source>
        <dbReference type="RuleBase" id="RU369098"/>
    </source>
</evidence>